<organism evidence="1 2">
    <name type="scientific">Roseateles flavus</name>
    <dbReference type="NCBI Taxonomy" id="3149041"/>
    <lineage>
        <taxon>Bacteria</taxon>
        <taxon>Pseudomonadati</taxon>
        <taxon>Pseudomonadota</taxon>
        <taxon>Betaproteobacteria</taxon>
        <taxon>Burkholderiales</taxon>
        <taxon>Sphaerotilaceae</taxon>
        <taxon>Roseateles</taxon>
    </lineage>
</organism>
<name>A0ABV0G8W3_9BURK</name>
<dbReference type="Proteomes" id="UP001462640">
    <property type="component" value="Unassembled WGS sequence"/>
</dbReference>
<reference evidence="1 2" key="1">
    <citation type="submission" date="2024-05" db="EMBL/GenBank/DDBJ databases">
        <title>Roseateles sp. 2.12 16S ribosomal RNA gene Genome sequencing and assembly.</title>
        <authorList>
            <person name="Woo H."/>
        </authorList>
    </citation>
    <scope>NUCLEOTIDE SEQUENCE [LARGE SCALE GENOMIC DNA]</scope>
    <source>
        <strain evidence="1 2">2.12</strain>
    </source>
</reference>
<dbReference type="EMBL" id="JBDPZC010000001">
    <property type="protein sequence ID" value="MEO3711505.1"/>
    <property type="molecule type" value="Genomic_DNA"/>
</dbReference>
<evidence type="ECO:0000313" key="1">
    <source>
        <dbReference type="EMBL" id="MEO3711505.1"/>
    </source>
</evidence>
<evidence type="ECO:0008006" key="3">
    <source>
        <dbReference type="Google" id="ProtNLM"/>
    </source>
</evidence>
<comment type="caution">
    <text evidence="1">The sequence shown here is derived from an EMBL/GenBank/DDBJ whole genome shotgun (WGS) entry which is preliminary data.</text>
</comment>
<gene>
    <name evidence="1" type="ORF">ABDJ40_01850</name>
</gene>
<sequence length="616" mass="69685">MRQTVDVVMPVPEAYSVIDPSMAMLTWPGYGRKFDLGKFAFFNRDTSNNKRIKHYFSPHSKTDIRDEFIRKVIKLASTFETVEALRPASVYSRLAGLEAFLDWADKNRYPVNLNSSYRMELLVERYFAHGISEVALGASRNNGMAQDQGSILSIFRGIFEDEQWGNRLRRLRHSKSDTQPTEVPPTTDLGVLYAACKQLFVGISNLILNPENFPHSITGPFGPDPESINVIFMADGRTSLKSNPHWNEVTGLPRTYAELRDSIGHKYKYPRETAHNIHSIHRRTQLVSSSVDHRPRRELAHTAAYCFGMILSQASGWNLQPLCDLEFDSELEGRISKAEVSRQLFRSIKFRANGNEVFIELPVSFIPLLRRFLQLRSHIVGEAKIRTLLIAQDRYLSPREITDTFQTRLFGKLATLGIELPRLFSRKLRAAKHDRLIRTESPKVTAEVMGQSLQTTLMAYSNGSAEAHREEMSAYLKGLERASTRQQAENEIATGHCGSRNSPTPISPSAPVQVACGTGVGCLFCMNFRPHADEKDIRKLLSCRKCLSLTLELSPTPTNDDGLTSLIKRIDDVLSTIENHMPSSEIERIRLDVYENGNLDPYWEGKLSQLIELGII</sequence>
<protein>
    <recommendedName>
        <fullName evidence="3">Integrase</fullName>
    </recommendedName>
</protein>
<proteinExistence type="predicted"/>
<evidence type="ECO:0000313" key="2">
    <source>
        <dbReference type="Proteomes" id="UP001462640"/>
    </source>
</evidence>
<accession>A0ABV0G8W3</accession>
<dbReference type="RefSeq" id="WP_347605368.1">
    <property type="nucleotide sequence ID" value="NZ_JBDPZC010000001.1"/>
</dbReference>
<keyword evidence="2" id="KW-1185">Reference proteome</keyword>